<dbReference type="Proteomes" id="UP000060513">
    <property type="component" value="Chromosome"/>
</dbReference>
<dbReference type="OrthoDB" id="2897833at2"/>
<dbReference type="InterPro" id="IPR056470">
    <property type="entry name" value="BesD/HalB-like"/>
</dbReference>
<name>A0A0M5J1I8_STRPR</name>
<gene>
    <name evidence="1" type="ORF">SPRI_3500</name>
</gene>
<sequence length="277" mass="30857">MTIEAVSPAMTMREAAVALLAHGNVPGPHVDAEQVARIDRMIARHRLTLDEKLTAAKRQYSAEHYARTTALLPAELISELRAEARRLADLNTRRIDITVPVTGDTPRRLGSLPNSLFQEQSKLFTALYNSVEFRSVLSTVVGTPVLDASFEDEKITGTHQSRAGDTHGWHWGDHEFAFIFIAEAPSIEHGGMLQAVPHTVWDKKNPAVHENLAGGTIRTYHHEAGESYVFKTDTTLHRTVPIQTEGVERIIVNLTLASLKDWLEEKSYETTNAVYTD</sequence>
<dbReference type="Pfam" id="PF23169">
    <property type="entry name" value="HalD"/>
    <property type="match status" value="1"/>
</dbReference>
<dbReference type="EMBL" id="CP011340">
    <property type="protein sequence ID" value="ALC21806.1"/>
    <property type="molecule type" value="Genomic_DNA"/>
</dbReference>
<organism evidence="1">
    <name type="scientific">Streptomyces pristinaespiralis</name>
    <dbReference type="NCBI Taxonomy" id="38300"/>
    <lineage>
        <taxon>Bacteria</taxon>
        <taxon>Bacillati</taxon>
        <taxon>Actinomycetota</taxon>
        <taxon>Actinomycetes</taxon>
        <taxon>Kitasatosporales</taxon>
        <taxon>Streptomycetaceae</taxon>
        <taxon>Streptomyces</taxon>
    </lineage>
</organism>
<reference evidence="1 2" key="1">
    <citation type="submission" date="2015-08" db="EMBL/GenBank/DDBJ databases">
        <title>Genome sequence of the pristinamycin over-producing bacterium Streptomyces pristinaespiralis HCCB10218.</title>
        <authorList>
            <person name="Tian J."/>
            <person name="Yang J."/>
            <person name="Li L."/>
            <person name="Ruan L."/>
            <person name="Wei W."/>
            <person name="Zheng G."/>
            <person name="Wei Z."/>
            <person name="Yang S."/>
            <person name="Ge M."/>
            <person name="Jiang W."/>
            <person name="Lu Y."/>
        </authorList>
    </citation>
    <scope>NUCLEOTIDE SEQUENCE [LARGE SCALE GENOMIC DNA]</scope>
    <source>
        <strain evidence="1 2">HCCB 10218</strain>
    </source>
</reference>
<evidence type="ECO:0000313" key="1">
    <source>
        <dbReference type="EMBL" id="ALC21806.1"/>
    </source>
</evidence>
<dbReference type="KEGG" id="spri:SPRI_3500"/>
<proteinExistence type="predicted"/>
<dbReference type="AlphaFoldDB" id="A0A0M5J1I8"/>
<protein>
    <submittedName>
        <fullName evidence="1">ArpA protein</fullName>
    </submittedName>
</protein>
<accession>A0A0M5J1I8</accession>
<dbReference type="GeneID" id="97235466"/>
<evidence type="ECO:0000313" key="2">
    <source>
        <dbReference type="Proteomes" id="UP000060513"/>
    </source>
</evidence>
<dbReference type="PATRIC" id="fig|38300.4.peg.3672"/>
<dbReference type="RefSeq" id="WP_050791513.1">
    <property type="nucleotide sequence ID" value="NZ_CP011340.1"/>
</dbReference>
<dbReference type="STRING" id="38300.SPRI_3500"/>